<dbReference type="CDD" id="cd05299">
    <property type="entry name" value="CtBP_dh"/>
    <property type="match status" value="1"/>
</dbReference>
<keyword evidence="3" id="KW-0520">NAD</keyword>
<name>A0AA35ST42_GEOBA</name>
<feature type="domain" description="D-isomer specific 2-hydroxyacid dehydrogenase NAD-binding" evidence="4">
    <location>
        <begin position="104"/>
        <end position="280"/>
    </location>
</feature>
<sequence>MGRWQSEDLTDTRAALEQVGADLELLDSKHDEDEIIANVRDADGIITSESPMTRRVLESLTQCKVVLRTGVGYDVIDVEAATEQGIAVINIPDLWTREVANQAMSLLLALNRRVVNLHSDIRSSTWTPRPPYDVGSLHGETIGILGLGRIGSAMAQRAKGFELNVIAYDPYISDEVFAERGVTRVSFDEMMSQSDYISLHTPLTDETRHIINENALRLMKPNAYLINTSRGPVVEEAALIKALQEGWLAGAGLDVLEKEPPASDNPLLSMDNVVLSPHSGHTSVLSLQLRTGRYGEEVAAVLDGRMPRNLVNPQVREHLHLV</sequence>
<dbReference type="PANTHER" id="PTHR42789:SF1">
    <property type="entry name" value="D-ISOMER SPECIFIC 2-HYDROXYACID DEHYDROGENASE FAMILY PROTEIN (AFU_ORTHOLOGUE AFUA_6G10090)"/>
    <property type="match status" value="1"/>
</dbReference>
<dbReference type="SUPFAM" id="SSF51735">
    <property type="entry name" value="NAD(P)-binding Rossmann-fold domains"/>
    <property type="match status" value="1"/>
</dbReference>
<dbReference type="InterPro" id="IPR006140">
    <property type="entry name" value="D-isomer_DH_NAD-bd"/>
</dbReference>
<dbReference type="SUPFAM" id="SSF52283">
    <property type="entry name" value="Formate/glycerate dehydrogenase catalytic domain-like"/>
    <property type="match status" value="1"/>
</dbReference>
<evidence type="ECO:0000259" key="4">
    <source>
        <dbReference type="Pfam" id="PF02826"/>
    </source>
</evidence>
<dbReference type="PROSITE" id="PS00065">
    <property type="entry name" value="D_2_HYDROXYACID_DH_1"/>
    <property type="match status" value="1"/>
</dbReference>
<evidence type="ECO:0000256" key="3">
    <source>
        <dbReference type="ARBA" id="ARBA00023027"/>
    </source>
</evidence>
<dbReference type="InterPro" id="IPR036291">
    <property type="entry name" value="NAD(P)-bd_dom_sf"/>
</dbReference>
<evidence type="ECO:0000313" key="5">
    <source>
        <dbReference type="EMBL" id="CAI8035675.1"/>
    </source>
</evidence>
<dbReference type="AlphaFoldDB" id="A0AA35ST42"/>
<dbReference type="PROSITE" id="PS00671">
    <property type="entry name" value="D_2_HYDROXYACID_DH_3"/>
    <property type="match status" value="1"/>
</dbReference>
<dbReference type="EMBL" id="CASHTH010002820">
    <property type="protein sequence ID" value="CAI8035675.1"/>
    <property type="molecule type" value="Genomic_DNA"/>
</dbReference>
<dbReference type="InterPro" id="IPR050857">
    <property type="entry name" value="D-2-hydroxyacid_DH"/>
</dbReference>
<comment type="similarity">
    <text evidence="1">Belongs to the D-isomer specific 2-hydroxyacid dehydrogenase family.</text>
</comment>
<keyword evidence="2" id="KW-0560">Oxidoreductase</keyword>
<evidence type="ECO:0000256" key="1">
    <source>
        <dbReference type="ARBA" id="ARBA00005854"/>
    </source>
</evidence>
<dbReference type="FunFam" id="3.40.50.720:FF:000203">
    <property type="entry name" value="D-3-phosphoglycerate dehydrogenase (SerA)"/>
    <property type="match status" value="1"/>
</dbReference>
<dbReference type="Proteomes" id="UP001174909">
    <property type="component" value="Unassembled WGS sequence"/>
</dbReference>
<dbReference type="GO" id="GO:0003714">
    <property type="term" value="F:transcription corepressor activity"/>
    <property type="evidence" value="ECO:0007669"/>
    <property type="project" value="InterPro"/>
</dbReference>
<evidence type="ECO:0000313" key="6">
    <source>
        <dbReference type="Proteomes" id="UP001174909"/>
    </source>
</evidence>
<dbReference type="PANTHER" id="PTHR42789">
    <property type="entry name" value="D-ISOMER SPECIFIC 2-HYDROXYACID DEHYDROGENASE FAMILY PROTEIN (AFU_ORTHOLOGUE AFUA_6G10090)"/>
    <property type="match status" value="1"/>
</dbReference>
<dbReference type="InterPro" id="IPR029752">
    <property type="entry name" value="D-isomer_DH_CS1"/>
</dbReference>
<keyword evidence="6" id="KW-1185">Reference proteome</keyword>
<gene>
    <name evidence="5" type="ORF">GBAR_LOCUS19986</name>
</gene>
<evidence type="ECO:0000256" key="2">
    <source>
        <dbReference type="ARBA" id="ARBA00023002"/>
    </source>
</evidence>
<dbReference type="Gene3D" id="3.40.50.720">
    <property type="entry name" value="NAD(P)-binding Rossmann-like Domain"/>
    <property type="match status" value="2"/>
</dbReference>
<reference evidence="5" key="1">
    <citation type="submission" date="2023-03" db="EMBL/GenBank/DDBJ databases">
        <authorList>
            <person name="Steffen K."/>
            <person name="Cardenas P."/>
        </authorList>
    </citation>
    <scope>NUCLEOTIDE SEQUENCE</scope>
</reference>
<proteinExistence type="inferred from homology"/>
<dbReference type="InterPro" id="IPR029753">
    <property type="entry name" value="D-isomer_DH_CS"/>
</dbReference>
<dbReference type="GO" id="GO:0051287">
    <property type="term" value="F:NAD binding"/>
    <property type="evidence" value="ECO:0007669"/>
    <property type="project" value="InterPro"/>
</dbReference>
<comment type="caution">
    <text evidence="5">The sequence shown here is derived from an EMBL/GenBank/DDBJ whole genome shotgun (WGS) entry which is preliminary data.</text>
</comment>
<organism evidence="5 6">
    <name type="scientific">Geodia barretti</name>
    <name type="common">Barrett's horny sponge</name>
    <dbReference type="NCBI Taxonomy" id="519541"/>
    <lineage>
        <taxon>Eukaryota</taxon>
        <taxon>Metazoa</taxon>
        <taxon>Porifera</taxon>
        <taxon>Demospongiae</taxon>
        <taxon>Heteroscleromorpha</taxon>
        <taxon>Tetractinellida</taxon>
        <taxon>Astrophorina</taxon>
        <taxon>Geodiidae</taxon>
        <taxon>Geodia</taxon>
    </lineage>
</organism>
<accession>A0AA35ST42</accession>
<dbReference type="InterPro" id="IPR043322">
    <property type="entry name" value="CtBP"/>
</dbReference>
<dbReference type="Pfam" id="PF02826">
    <property type="entry name" value="2-Hacid_dh_C"/>
    <property type="match status" value="1"/>
</dbReference>
<protein>
    <submittedName>
        <fullName evidence="5">D-3-phosphoglycerate dehydrogenase</fullName>
    </submittedName>
</protein>
<dbReference type="GO" id="GO:0016616">
    <property type="term" value="F:oxidoreductase activity, acting on the CH-OH group of donors, NAD or NADP as acceptor"/>
    <property type="evidence" value="ECO:0007669"/>
    <property type="project" value="InterPro"/>
</dbReference>